<comment type="cofactor">
    <cofactor evidence="1">
        <name>Fe(2+)</name>
        <dbReference type="ChEBI" id="CHEBI:29033"/>
    </cofactor>
</comment>
<dbReference type="Gene3D" id="2.60.120.650">
    <property type="entry name" value="Cupin"/>
    <property type="match status" value="1"/>
</dbReference>
<dbReference type="SUPFAM" id="SSF51197">
    <property type="entry name" value="Clavaminate synthase-like"/>
    <property type="match status" value="1"/>
</dbReference>
<dbReference type="PANTHER" id="PTHR13096:SF8">
    <property type="entry name" value="RIBOSOMAL OXYGENASE 1"/>
    <property type="match status" value="1"/>
</dbReference>
<feature type="domain" description="JmjC" evidence="4">
    <location>
        <begin position="90"/>
        <end position="235"/>
    </location>
</feature>
<evidence type="ECO:0000313" key="6">
    <source>
        <dbReference type="Proteomes" id="UP000536720"/>
    </source>
</evidence>
<dbReference type="Proteomes" id="UP000536720">
    <property type="component" value="Unassembled WGS sequence"/>
</dbReference>
<dbReference type="SMART" id="SM00558">
    <property type="entry name" value="JmjC"/>
    <property type="match status" value="1"/>
</dbReference>
<keyword evidence="2" id="KW-0479">Metal-binding</keyword>
<proteinExistence type="predicted"/>
<gene>
    <name evidence="5" type="ORF">HNO91_27030</name>
</gene>
<name>A0A7Y5ZAZ5_9PSED</name>
<keyword evidence="3" id="KW-0408">Iron</keyword>
<dbReference type="EMBL" id="JABFMR010000048">
    <property type="protein sequence ID" value="NUT90091.1"/>
    <property type="molecule type" value="Genomic_DNA"/>
</dbReference>
<accession>A0A7Y5ZAZ5</accession>
<evidence type="ECO:0000259" key="4">
    <source>
        <dbReference type="PROSITE" id="PS51184"/>
    </source>
</evidence>
<reference evidence="5 6" key="1">
    <citation type="journal article" date="2020" name="Front. Plant Sci.">
        <title>Isolation of Rhizosphere Bacteria That Improve Quality and Water Stress Tolerance in Greenhouse Ornamentals.</title>
        <authorList>
            <person name="Nordstedt N.P."/>
            <person name="Jones M.L."/>
        </authorList>
    </citation>
    <scope>NUCLEOTIDE SEQUENCE [LARGE SCALE GENOMIC DNA]</scope>
    <source>
        <strain evidence="5 6">C7D2</strain>
    </source>
</reference>
<dbReference type="InterPro" id="IPR003347">
    <property type="entry name" value="JmjC_dom"/>
</dbReference>
<organism evidence="5 6">
    <name type="scientific">Pseudomonas corrugata</name>
    <dbReference type="NCBI Taxonomy" id="47879"/>
    <lineage>
        <taxon>Bacteria</taxon>
        <taxon>Pseudomonadati</taxon>
        <taxon>Pseudomonadota</taxon>
        <taxon>Gammaproteobacteria</taxon>
        <taxon>Pseudomonadales</taxon>
        <taxon>Pseudomonadaceae</taxon>
        <taxon>Pseudomonas</taxon>
    </lineage>
</organism>
<evidence type="ECO:0000256" key="1">
    <source>
        <dbReference type="ARBA" id="ARBA00001954"/>
    </source>
</evidence>
<dbReference type="Pfam" id="PF08007">
    <property type="entry name" value="JmjC_2"/>
    <property type="match status" value="1"/>
</dbReference>
<evidence type="ECO:0000256" key="2">
    <source>
        <dbReference type="ARBA" id="ARBA00022723"/>
    </source>
</evidence>
<dbReference type="PANTHER" id="PTHR13096">
    <property type="entry name" value="MINA53 MYC INDUCED NUCLEAR ANTIGEN"/>
    <property type="match status" value="1"/>
</dbReference>
<dbReference type="AlphaFoldDB" id="A0A7Y5ZAZ5"/>
<evidence type="ECO:0000256" key="3">
    <source>
        <dbReference type="ARBA" id="ARBA00023004"/>
    </source>
</evidence>
<dbReference type="PROSITE" id="PS51184">
    <property type="entry name" value="JMJC"/>
    <property type="match status" value="1"/>
</dbReference>
<evidence type="ECO:0000313" key="5">
    <source>
        <dbReference type="EMBL" id="NUT90091.1"/>
    </source>
</evidence>
<protein>
    <submittedName>
        <fullName evidence="5">Cupin</fullName>
    </submittedName>
</protein>
<sequence length="382" mass="43035">MLIDLGVSNKYFLNNIQEKNFYLRRGAVNAEAFTLADIDNILGTIEPEAPSVNLHNGAFIPESEYIFTYNEVGKPRKTIVKPKFYKLMQDGATLILNRVQRSSLYIDSLCKEISGVVSQETLGNGYLAFNPQAAFGNHWDCHDVFAIQLVGRKRWKIYPSTFELPMPGQTSKEFKSECSEVPILDTVLEAGDLLYVPRGWWHSAVAIGEPTFHVAIGVHTTHISTYVEWVCNKFLEKHIECRKRIGFSDDDFPNLELAFDKVRQEIINEENFNAFKQTIISSNRTSTRFDVNANVFGRGDDICTSARFNLSSNYSSVSDGVCVVNGVKVPANSLEWKVIKLLSTQNGLSIDELSTQLRIPSDPMKKIVTSLAFHDVLYRISA</sequence>
<dbReference type="RefSeq" id="WP_175364151.1">
    <property type="nucleotide sequence ID" value="NZ_JABFMR010000048.1"/>
</dbReference>
<dbReference type="InterPro" id="IPR039994">
    <property type="entry name" value="NO66-like"/>
</dbReference>
<comment type="caution">
    <text evidence="5">The sequence shown here is derived from an EMBL/GenBank/DDBJ whole genome shotgun (WGS) entry which is preliminary data.</text>
</comment>
<dbReference type="GO" id="GO:0046872">
    <property type="term" value="F:metal ion binding"/>
    <property type="evidence" value="ECO:0007669"/>
    <property type="project" value="UniProtKB-KW"/>
</dbReference>